<dbReference type="EMBL" id="AFYH01121796">
    <property type="status" value="NOT_ANNOTATED_CDS"/>
    <property type="molecule type" value="Genomic_DNA"/>
</dbReference>
<dbReference type="InterPro" id="IPR016024">
    <property type="entry name" value="ARM-type_fold"/>
</dbReference>
<name>M3XIS1_LATCH</name>
<dbReference type="STRING" id="7897.ENSLACP00000022627"/>
<dbReference type="Proteomes" id="UP000008672">
    <property type="component" value="Unassembled WGS sequence"/>
</dbReference>
<dbReference type="InterPro" id="IPR017212">
    <property type="entry name" value="CLHC1"/>
</dbReference>
<evidence type="ECO:0000256" key="1">
    <source>
        <dbReference type="PIRNR" id="PIRNR037469"/>
    </source>
</evidence>
<dbReference type="AlphaFoldDB" id="M3XIS1"/>
<dbReference type="OrthoDB" id="2113814at2759"/>
<feature type="coiled-coil region" evidence="2">
    <location>
        <begin position="32"/>
        <end position="59"/>
    </location>
</feature>
<dbReference type="PIRSF" id="PIRSF037469">
    <property type="entry name" value="Clathrin_H-chain-rel"/>
    <property type="match status" value="1"/>
</dbReference>
<reference evidence="3" key="3">
    <citation type="submission" date="2025-09" db="UniProtKB">
        <authorList>
            <consortium name="Ensembl"/>
        </authorList>
    </citation>
    <scope>IDENTIFICATION</scope>
</reference>
<dbReference type="InParanoid" id="M3XIS1"/>
<dbReference type="eggNOG" id="KOG0985">
    <property type="taxonomic scope" value="Eukaryota"/>
</dbReference>
<proteinExistence type="predicted"/>
<dbReference type="PANTHER" id="PTHR10292">
    <property type="entry name" value="CLATHRIN HEAVY CHAIN RELATED"/>
    <property type="match status" value="1"/>
</dbReference>
<dbReference type="OMA" id="IGTMNKF"/>
<dbReference type="SUPFAM" id="SSF48371">
    <property type="entry name" value="ARM repeat"/>
    <property type="match status" value="1"/>
</dbReference>
<reference evidence="4" key="1">
    <citation type="submission" date="2011-08" db="EMBL/GenBank/DDBJ databases">
        <title>The draft genome of Latimeria chalumnae.</title>
        <authorList>
            <person name="Di Palma F."/>
            <person name="Alfoldi J."/>
            <person name="Johnson J."/>
            <person name="Berlin A."/>
            <person name="Gnerre S."/>
            <person name="Jaffe D."/>
            <person name="MacCallum I."/>
            <person name="Young S."/>
            <person name="Walker B.J."/>
            <person name="Lander E."/>
            <person name="Lindblad-Toh K."/>
        </authorList>
    </citation>
    <scope>NUCLEOTIDE SEQUENCE [LARGE SCALE GENOMIC DNA]</scope>
    <source>
        <strain evidence="4">Wild caught</strain>
    </source>
</reference>
<evidence type="ECO:0000256" key="2">
    <source>
        <dbReference type="SAM" id="Coils"/>
    </source>
</evidence>
<keyword evidence="4" id="KW-1185">Reference proteome</keyword>
<accession>M3XIS1</accession>
<protein>
    <recommendedName>
        <fullName evidence="1">Clathrin heavy chain linker domain-containing protein 1</fullName>
    </recommendedName>
</protein>
<dbReference type="Gene3D" id="1.25.40.30">
    <property type="match status" value="1"/>
</dbReference>
<organism evidence="3 4">
    <name type="scientific">Latimeria chalumnae</name>
    <name type="common">Coelacanth</name>
    <dbReference type="NCBI Taxonomy" id="7897"/>
    <lineage>
        <taxon>Eukaryota</taxon>
        <taxon>Metazoa</taxon>
        <taxon>Chordata</taxon>
        <taxon>Craniata</taxon>
        <taxon>Vertebrata</taxon>
        <taxon>Euteleostomi</taxon>
        <taxon>Coelacanthiformes</taxon>
        <taxon>Coelacanthidae</taxon>
        <taxon>Latimeria</taxon>
    </lineage>
</organism>
<sequence>MKKGQKDAFYLQGKLKAMAAEPTTFMYYTKRAIQLQDKIEIINKNSAELQDELQAIRDQKKVKPRIIVKSVCLGKEVDPTKVIPGLTGEKSVDLDALTKHLKQLEKKLKERKLAKEKKYVPRTVTVELDKKMAQKLQQWEELTEENESLKFQHQKLKSIAEAISSCTKSQNTAPLLEWLPSALKKTIDSKDYTREQIRPHLEMFEDDSPSSINEAECLLQYIQRFSELFESGQYELAALYVANCPRGLLRIKEVMEKFKGITRSKEEVPLLLVFFEALMNSSTVVKHPPDAEMTVEGINCALSQNRVDLVIHWVTQQRLTFSEVLGNVIYEYGEKVPQNKNVCLALAHLVYSKCNVYSKAALCMCKLDQFYGAREYIFQCKNFTLDDYTYLLKNCHRTELIQCLTSEWNGNPPTISVGLAVLLLIPTIHKEFGFNFLEEIRMSGQNALEDVILNDATCTPEDWKTIIEELENSNYNELAEEIASVLTSQSGIFDISEVEDDHKIMEHIFW</sequence>
<dbReference type="EMBL" id="AFYH01121797">
    <property type="status" value="NOT_ANNOTATED_CDS"/>
    <property type="molecule type" value="Genomic_DNA"/>
</dbReference>
<dbReference type="Ensembl" id="ENSLACT00000025053.1">
    <property type="protein sequence ID" value="ENSLACP00000022627.1"/>
    <property type="gene ID" value="ENSLACG00000022597.1"/>
</dbReference>
<evidence type="ECO:0000313" key="3">
    <source>
        <dbReference type="Ensembl" id="ENSLACP00000022627.1"/>
    </source>
</evidence>
<dbReference type="Pfam" id="PF13838">
    <property type="entry name" value="Clathrin_H_link"/>
    <property type="match status" value="1"/>
</dbReference>
<reference evidence="3" key="2">
    <citation type="submission" date="2025-08" db="UniProtKB">
        <authorList>
            <consortium name="Ensembl"/>
        </authorList>
    </citation>
    <scope>IDENTIFICATION</scope>
</reference>
<dbReference type="GeneTree" id="ENSGT00950000183166"/>
<dbReference type="HOGENOM" id="CLU_033164_0_0_1"/>
<dbReference type="FunCoup" id="M3XIS1">
    <property type="interactions" value="215"/>
</dbReference>
<evidence type="ECO:0000313" key="4">
    <source>
        <dbReference type="Proteomes" id="UP000008672"/>
    </source>
</evidence>
<keyword evidence="2" id="KW-0175">Coiled coil</keyword>
<dbReference type="InterPro" id="IPR012331">
    <property type="entry name" value="Clathrin_H-chain_linker"/>
</dbReference>
<dbReference type="KEGG" id="lcm:102362685"/>
<gene>
    <name evidence="3" type="primary">CLHC1</name>
</gene>
<dbReference type="PANTHER" id="PTHR10292:SF11">
    <property type="entry name" value="CLATHRIN HEAVY CHAIN LINKER DOMAIN-CONTAINING PROTEIN 1"/>
    <property type="match status" value="1"/>
</dbReference>